<evidence type="ECO:0000259" key="7">
    <source>
        <dbReference type="Pfam" id="PF13505"/>
    </source>
</evidence>
<dbReference type="Gene3D" id="2.40.160.20">
    <property type="match status" value="1"/>
</dbReference>
<reference evidence="8 9" key="1">
    <citation type="submission" date="2020-08" db="EMBL/GenBank/DDBJ databases">
        <title>Genomic Encyclopedia of Type Strains, Phase IV (KMG-IV): sequencing the most valuable type-strain genomes for metagenomic binning, comparative biology and taxonomic classification.</title>
        <authorList>
            <person name="Goeker M."/>
        </authorList>
    </citation>
    <scope>NUCLEOTIDE SEQUENCE [LARGE SCALE GENOMIC DNA]</scope>
    <source>
        <strain evidence="8 9">DSM 17455</strain>
    </source>
</reference>
<accession>A0ABR6CCK9</accession>
<feature type="chain" id="PRO_5045049755" evidence="6">
    <location>
        <begin position="21"/>
        <end position="230"/>
    </location>
</feature>
<dbReference type="EMBL" id="JACJHZ010000025">
    <property type="protein sequence ID" value="MBA9022629.1"/>
    <property type="molecule type" value="Genomic_DNA"/>
</dbReference>
<gene>
    <name evidence="8" type="ORF">HNQ97_004645</name>
</gene>
<evidence type="ECO:0000256" key="4">
    <source>
        <dbReference type="ARBA" id="ARBA00023237"/>
    </source>
</evidence>
<feature type="domain" description="Outer membrane protein beta-barrel" evidence="7">
    <location>
        <begin position="9"/>
        <end position="230"/>
    </location>
</feature>
<dbReference type="SUPFAM" id="SSF56925">
    <property type="entry name" value="OMPA-like"/>
    <property type="match status" value="1"/>
</dbReference>
<evidence type="ECO:0000256" key="5">
    <source>
        <dbReference type="ARBA" id="ARBA00038306"/>
    </source>
</evidence>
<keyword evidence="2 6" id="KW-0732">Signal</keyword>
<comment type="similarity">
    <text evidence="5">Belongs to the Omp25/RopB family.</text>
</comment>
<keyword evidence="3" id="KW-0472">Membrane</keyword>
<dbReference type="Pfam" id="PF13505">
    <property type="entry name" value="OMP_b-brl"/>
    <property type="match status" value="1"/>
</dbReference>
<dbReference type="RefSeq" id="WP_154385152.1">
    <property type="nucleotide sequence ID" value="NZ_JACJHY010000025.1"/>
</dbReference>
<dbReference type="Proteomes" id="UP000587524">
    <property type="component" value="Unassembled WGS sequence"/>
</dbReference>
<comment type="subcellular location">
    <subcellularLocation>
        <location evidence="1">Cell outer membrane</location>
    </subcellularLocation>
</comment>
<evidence type="ECO:0000313" key="9">
    <source>
        <dbReference type="Proteomes" id="UP000587524"/>
    </source>
</evidence>
<dbReference type="InterPro" id="IPR051692">
    <property type="entry name" value="OMP-like"/>
</dbReference>
<evidence type="ECO:0000256" key="2">
    <source>
        <dbReference type="ARBA" id="ARBA00022729"/>
    </source>
</evidence>
<feature type="signal peptide" evidence="6">
    <location>
        <begin position="1"/>
        <end position="20"/>
    </location>
</feature>
<evidence type="ECO:0000256" key="6">
    <source>
        <dbReference type="SAM" id="SignalP"/>
    </source>
</evidence>
<dbReference type="InterPro" id="IPR027385">
    <property type="entry name" value="Beta-barrel_OMP"/>
</dbReference>
<keyword evidence="4" id="KW-0998">Cell outer membrane</keyword>
<sequence>MKNFLVATTFLLAIAGSANAADVVVEEPAPIVPAGFVWTGGYVGIQAGWQWGRDHTEEFFGGVATGFDEDLDSDGFIGGVHAGYNWQSGQVVYGIEGDFEFAAVDGGYRLDNGNGTDFDMNWQASIRGRLGFVPMERLLVYGTVGAAFANLEYTYVSANTTFESFDETKVGWTAGAGIEYAVTDNITTRLEYRYTDFGSVSNLSAVAFPGFTYDHDPQFHAVRVGLSYKF</sequence>
<dbReference type="InterPro" id="IPR011250">
    <property type="entry name" value="OMP/PagP_B-barrel"/>
</dbReference>
<evidence type="ECO:0000256" key="3">
    <source>
        <dbReference type="ARBA" id="ARBA00023136"/>
    </source>
</evidence>
<dbReference type="PANTHER" id="PTHR34001:SF3">
    <property type="entry name" value="BLL7405 PROTEIN"/>
    <property type="match status" value="1"/>
</dbReference>
<comment type="caution">
    <text evidence="8">The sequence shown here is derived from an EMBL/GenBank/DDBJ whole genome shotgun (WGS) entry which is preliminary data.</text>
</comment>
<protein>
    <submittedName>
        <fullName evidence="8">Outer membrane immunogenic protein</fullName>
    </submittedName>
</protein>
<dbReference type="PANTHER" id="PTHR34001">
    <property type="entry name" value="BLL7405 PROTEIN"/>
    <property type="match status" value="1"/>
</dbReference>
<keyword evidence="9" id="KW-1185">Reference proteome</keyword>
<evidence type="ECO:0000313" key="8">
    <source>
        <dbReference type="EMBL" id="MBA9022629.1"/>
    </source>
</evidence>
<organism evidence="8 9">
    <name type="scientific">Aminobacter ciceronei</name>
    <dbReference type="NCBI Taxonomy" id="150723"/>
    <lineage>
        <taxon>Bacteria</taxon>
        <taxon>Pseudomonadati</taxon>
        <taxon>Pseudomonadota</taxon>
        <taxon>Alphaproteobacteria</taxon>
        <taxon>Hyphomicrobiales</taxon>
        <taxon>Phyllobacteriaceae</taxon>
        <taxon>Aminobacter</taxon>
    </lineage>
</organism>
<evidence type="ECO:0000256" key="1">
    <source>
        <dbReference type="ARBA" id="ARBA00004442"/>
    </source>
</evidence>
<proteinExistence type="inferred from homology"/>
<name>A0ABR6CCK9_9HYPH</name>